<dbReference type="GO" id="GO:0005524">
    <property type="term" value="F:ATP binding"/>
    <property type="evidence" value="ECO:0007669"/>
    <property type="project" value="UniProtKB-KW"/>
</dbReference>
<dbReference type="EMBL" id="KN837200">
    <property type="protein sequence ID" value="KIJ34389.1"/>
    <property type="molecule type" value="Genomic_DNA"/>
</dbReference>
<organism evidence="3 4">
    <name type="scientific">Sphaerobolus stellatus (strain SS14)</name>
    <dbReference type="NCBI Taxonomy" id="990650"/>
    <lineage>
        <taxon>Eukaryota</taxon>
        <taxon>Fungi</taxon>
        <taxon>Dikarya</taxon>
        <taxon>Basidiomycota</taxon>
        <taxon>Agaricomycotina</taxon>
        <taxon>Agaricomycetes</taxon>
        <taxon>Phallomycetidae</taxon>
        <taxon>Geastrales</taxon>
        <taxon>Sphaerobolaceae</taxon>
        <taxon>Sphaerobolus</taxon>
    </lineage>
</organism>
<dbReference type="Pfam" id="PF05970">
    <property type="entry name" value="PIF1"/>
    <property type="match status" value="1"/>
</dbReference>
<gene>
    <name evidence="3" type="ORF">M422DRAFT_263526</name>
</gene>
<evidence type="ECO:0000313" key="3">
    <source>
        <dbReference type="EMBL" id="KIJ34389.1"/>
    </source>
</evidence>
<evidence type="ECO:0000256" key="1">
    <source>
        <dbReference type="RuleBase" id="RU363044"/>
    </source>
</evidence>
<keyword evidence="4" id="KW-1185">Reference proteome</keyword>
<keyword evidence="1" id="KW-0378">Hydrolase</keyword>
<accession>A0A0C9UHS0</accession>
<dbReference type="AlphaFoldDB" id="A0A0C9UHS0"/>
<dbReference type="Proteomes" id="UP000054279">
    <property type="component" value="Unassembled WGS sequence"/>
</dbReference>
<comment type="similarity">
    <text evidence="1">Belongs to the helicase family.</text>
</comment>
<comment type="catalytic activity">
    <reaction evidence="1">
        <text>ATP + H2O = ADP + phosphate + H(+)</text>
        <dbReference type="Rhea" id="RHEA:13065"/>
        <dbReference type="ChEBI" id="CHEBI:15377"/>
        <dbReference type="ChEBI" id="CHEBI:15378"/>
        <dbReference type="ChEBI" id="CHEBI:30616"/>
        <dbReference type="ChEBI" id="CHEBI:43474"/>
        <dbReference type="ChEBI" id="CHEBI:456216"/>
        <dbReference type="EC" id="5.6.2.3"/>
    </reaction>
</comment>
<reference evidence="3 4" key="1">
    <citation type="submission" date="2014-06" db="EMBL/GenBank/DDBJ databases">
        <title>Evolutionary Origins and Diversification of the Mycorrhizal Mutualists.</title>
        <authorList>
            <consortium name="DOE Joint Genome Institute"/>
            <consortium name="Mycorrhizal Genomics Consortium"/>
            <person name="Kohler A."/>
            <person name="Kuo A."/>
            <person name="Nagy L.G."/>
            <person name="Floudas D."/>
            <person name="Copeland A."/>
            <person name="Barry K.W."/>
            <person name="Cichocki N."/>
            <person name="Veneault-Fourrey C."/>
            <person name="LaButti K."/>
            <person name="Lindquist E.A."/>
            <person name="Lipzen A."/>
            <person name="Lundell T."/>
            <person name="Morin E."/>
            <person name="Murat C."/>
            <person name="Riley R."/>
            <person name="Ohm R."/>
            <person name="Sun H."/>
            <person name="Tunlid A."/>
            <person name="Henrissat B."/>
            <person name="Grigoriev I.V."/>
            <person name="Hibbett D.S."/>
            <person name="Martin F."/>
        </authorList>
    </citation>
    <scope>NUCLEOTIDE SEQUENCE [LARGE SCALE GENOMIC DNA]</scope>
    <source>
        <strain evidence="3 4">SS14</strain>
    </source>
</reference>
<sequence length="115" mass="12507">MPALRMILGSPGGAGKSQVFDAIKEFYSQMGHASQIKITAPTGLAANHVGGSTIHSEASLRTKQDVLYTDTPAGQQLRSNLEERWFGISAHISDEIYFLGALDFQLMSKNLRLAK</sequence>
<name>A0A0C9UHS0_SPHS4</name>
<dbReference type="GO" id="GO:0043139">
    <property type="term" value="F:5'-3' DNA helicase activity"/>
    <property type="evidence" value="ECO:0007669"/>
    <property type="project" value="UniProtKB-EC"/>
</dbReference>
<feature type="domain" description="DNA helicase Pif1-like DEAD-box helicase" evidence="2">
    <location>
        <begin position="12"/>
        <end position="111"/>
    </location>
</feature>
<comment type="cofactor">
    <cofactor evidence="1">
        <name>Mg(2+)</name>
        <dbReference type="ChEBI" id="CHEBI:18420"/>
    </cofactor>
</comment>
<proteinExistence type="inferred from homology"/>
<evidence type="ECO:0000313" key="4">
    <source>
        <dbReference type="Proteomes" id="UP000054279"/>
    </source>
</evidence>
<protein>
    <recommendedName>
        <fullName evidence="1">ATP-dependent DNA helicase</fullName>
        <ecNumber evidence="1">5.6.2.3</ecNumber>
    </recommendedName>
</protein>
<keyword evidence="1" id="KW-0234">DNA repair</keyword>
<keyword evidence="1" id="KW-0067">ATP-binding</keyword>
<evidence type="ECO:0000259" key="2">
    <source>
        <dbReference type="Pfam" id="PF05970"/>
    </source>
</evidence>
<dbReference type="GO" id="GO:0006310">
    <property type="term" value="P:DNA recombination"/>
    <property type="evidence" value="ECO:0007669"/>
    <property type="project" value="UniProtKB-KW"/>
</dbReference>
<dbReference type="GO" id="GO:0016787">
    <property type="term" value="F:hydrolase activity"/>
    <property type="evidence" value="ECO:0007669"/>
    <property type="project" value="UniProtKB-KW"/>
</dbReference>
<keyword evidence="1" id="KW-0227">DNA damage</keyword>
<dbReference type="InterPro" id="IPR027417">
    <property type="entry name" value="P-loop_NTPase"/>
</dbReference>
<dbReference type="HOGENOM" id="CLU_2110513_0_0_1"/>
<keyword evidence="1" id="KW-0347">Helicase</keyword>
<dbReference type="Gene3D" id="3.40.50.300">
    <property type="entry name" value="P-loop containing nucleotide triphosphate hydrolases"/>
    <property type="match status" value="1"/>
</dbReference>
<dbReference type="GO" id="GO:0000723">
    <property type="term" value="P:telomere maintenance"/>
    <property type="evidence" value="ECO:0007669"/>
    <property type="project" value="InterPro"/>
</dbReference>
<dbReference type="GO" id="GO:0006281">
    <property type="term" value="P:DNA repair"/>
    <property type="evidence" value="ECO:0007669"/>
    <property type="project" value="UniProtKB-KW"/>
</dbReference>
<dbReference type="OrthoDB" id="432234at2759"/>
<dbReference type="EC" id="5.6.2.3" evidence="1"/>
<keyword evidence="1" id="KW-0547">Nucleotide-binding</keyword>
<dbReference type="InterPro" id="IPR010285">
    <property type="entry name" value="DNA_helicase_pif1-like_DEAD"/>
</dbReference>
<keyword evidence="1" id="KW-0233">DNA recombination</keyword>